<dbReference type="EMBL" id="CP000302">
    <property type="protein sequence ID" value="ABE54226.1"/>
    <property type="molecule type" value="Genomic_DNA"/>
</dbReference>
<keyword evidence="4 5" id="KW-0186">Copper</keyword>
<dbReference type="GO" id="GO:0042597">
    <property type="term" value="C:periplasmic space"/>
    <property type="evidence" value="ECO:0007669"/>
    <property type="project" value="UniProtKB-SubCell"/>
</dbReference>
<evidence type="ECO:0000256" key="3">
    <source>
        <dbReference type="ARBA" id="ARBA00022982"/>
    </source>
</evidence>
<dbReference type="NCBIfam" id="TIGR02695">
    <property type="entry name" value="azurin"/>
    <property type="match status" value="1"/>
</dbReference>
<dbReference type="KEGG" id="sdn:Sden_0938"/>
<dbReference type="GO" id="GO:0005507">
    <property type="term" value="F:copper ion binding"/>
    <property type="evidence" value="ECO:0007669"/>
    <property type="project" value="UniProtKB-UniRule"/>
</dbReference>
<reference evidence="7 8" key="1">
    <citation type="submission" date="2006-03" db="EMBL/GenBank/DDBJ databases">
        <title>Complete sequence of Shewanella denitrificans OS217.</title>
        <authorList>
            <consortium name="US DOE Joint Genome Institute"/>
            <person name="Copeland A."/>
            <person name="Lucas S."/>
            <person name="Lapidus A."/>
            <person name="Barry K."/>
            <person name="Detter J.C."/>
            <person name="Glavina del Rio T."/>
            <person name="Hammon N."/>
            <person name="Israni S."/>
            <person name="Dalin E."/>
            <person name="Tice H."/>
            <person name="Pitluck S."/>
            <person name="Brettin T."/>
            <person name="Bruce D."/>
            <person name="Han C."/>
            <person name="Tapia R."/>
            <person name="Gilna P."/>
            <person name="Kiss H."/>
            <person name="Schmutz J."/>
            <person name="Larimer F."/>
            <person name="Land M."/>
            <person name="Hauser L."/>
            <person name="Kyrpides N."/>
            <person name="Lykidis A."/>
            <person name="Richardson P."/>
        </authorList>
    </citation>
    <scope>NUCLEOTIDE SEQUENCE [LARGE SCALE GENOMIC DNA]</scope>
    <source>
        <strain evidence="8">OS217 / ATCC BAA-1090 / DSM 15013</strain>
    </source>
</reference>
<keyword evidence="1 5" id="KW-0813">Transport</keyword>
<comment type="subcellular location">
    <subcellularLocation>
        <location evidence="5">Periplasm</location>
    </subcellularLocation>
</comment>
<keyword evidence="2 5" id="KW-0479">Metal-binding</keyword>
<dbReference type="Proteomes" id="UP000001982">
    <property type="component" value="Chromosome"/>
</dbReference>
<evidence type="ECO:0000256" key="2">
    <source>
        <dbReference type="ARBA" id="ARBA00022723"/>
    </source>
</evidence>
<feature type="chain" id="PRO_5006528558" description="Azurin" evidence="5">
    <location>
        <begin position="30"/>
        <end position="157"/>
    </location>
</feature>
<keyword evidence="5" id="KW-0732">Signal</keyword>
<dbReference type="AlphaFoldDB" id="Q12QQ0"/>
<evidence type="ECO:0000256" key="5">
    <source>
        <dbReference type="RuleBase" id="RU363017"/>
    </source>
</evidence>
<evidence type="ECO:0000313" key="7">
    <source>
        <dbReference type="EMBL" id="ABE54226.1"/>
    </source>
</evidence>
<dbReference type="Pfam" id="PF00127">
    <property type="entry name" value="Copper-bind"/>
    <property type="match status" value="1"/>
</dbReference>
<dbReference type="eggNOG" id="COG3241">
    <property type="taxonomic scope" value="Bacteria"/>
</dbReference>
<dbReference type="STRING" id="318161.Sden_0938"/>
<feature type="domain" description="Blue (type 1) copper" evidence="6">
    <location>
        <begin position="31"/>
        <end position="156"/>
    </location>
</feature>
<dbReference type="SUPFAM" id="SSF49503">
    <property type="entry name" value="Cupredoxins"/>
    <property type="match status" value="1"/>
</dbReference>
<protein>
    <recommendedName>
        <fullName evidence="5">Azurin</fullName>
    </recommendedName>
</protein>
<sequence>MKINTSASARLLQVITLAGAAFFATSASANECELKVGANDAMQFDTKELSVPASCKEVTVTLTHTGALPKAAMGHNWVLTKAADMAGVATDGMPAGADNAFLKAGDTRVIAHTALVGGGETVSVKFSTAGLTATDSYNFFCSFPGHWAIMQGTFSIK</sequence>
<keyword evidence="3 5" id="KW-0249">Electron transport</keyword>
<evidence type="ECO:0000313" key="8">
    <source>
        <dbReference type="Proteomes" id="UP000001982"/>
    </source>
</evidence>
<dbReference type="GO" id="GO:0009055">
    <property type="term" value="F:electron transfer activity"/>
    <property type="evidence" value="ECO:0007669"/>
    <property type="project" value="InterPro"/>
</dbReference>
<dbReference type="OrthoDB" id="9814063at2"/>
<accession>Q12QQ0</accession>
<evidence type="ECO:0000259" key="6">
    <source>
        <dbReference type="Pfam" id="PF00127"/>
    </source>
</evidence>
<dbReference type="InterPro" id="IPR014068">
    <property type="entry name" value="Azurin"/>
</dbReference>
<dbReference type="CDD" id="cd13922">
    <property type="entry name" value="Azurin"/>
    <property type="match status" value="1"/>
</dbReference>
<dbReference type="InterPro" id="IPR000923">
    <property type="entry name" value="BlueCu_1"/>
</dbReference>
<keyword evidence="8" id="KW-1185">Reference proteome</keyword>
<dbReference type="InterPro" id="IPR050845">
    <property type="entry name" value="Cu-binding_ET"/>
</dbReference>
<dbReference type="HOGENOM" id="CLU_112845_1_0_6"/>
<evidence type="ECO:0000256" key="1">
    <source>
        <dbReference type="ARBA" id="ARBA00022448"/>
    </source>
</evidence>
<proteinExistence type="predicted"/>
<feature type="signal peptide" evidence="5">
    <location>
        <begin position="1"/>
        <end position="29"/>
    </location>
</feature>
<keyword evidence="5" id="KW-0574">Periplasm</keyword>
<dbReference type="RefSeq" id="WP_011495390.1">
    <property type="nucleotide sequence ID" value="NC_007954.1"/>
</dbReference>
<dbReference type="InterPro" id="IPR008972">
    <property type="entry name" value="Cupredoxin"/>
</dbReference>
<dbReference type="PANTHER" id="PTHR38439">
    <property type="entry name" value="AURACYANIN-B"/>
    <property type="match status" value="1"/>
</dbReference>
<evidence type="ECO:0000256" key="4">
    <source>
        <dbReference type="ARBA" id="ARBA00023008"/>
    </source>
</evidence>
<dbReference type="Gene3D" id="2.60.40.420">
    <property type="entry name" value="Cupredoxins - blue copper proteins"/>
    <property type="match status" value="1"/>
</dbReference>
<name>Q12QQ0_SHEDO</name>
<organism evidence="7 8">
    <name type="scientific">Shewanella denitrificans (strain OS217 / ATCC BAA-1090 / DSM 15013)</name>
    <dbReference type="NCBI Taxonomy" id="318161"/>
    <lineage>
        <taxon>Bacteria</taxon>
        <taxon>Pseudomonadati</taxon>
        <taxon>Pseudomonadota</taxon>
        <taxon>Gammaproteobacteria</taxon>
        <taxon>Alteromonadales</taxon>
        <taxon>Shewanellaceae</taxon>
        <taxon>Shewanella</taxon>
    </lineage>
</organism>
<gene>
    <name evidence="7" type="ordered locus">Sden_0938</name>
</gene>
<comment type="function">
    <text evidence="5">Transfers electrons from cytochrome c551 to cytochrome oxidase.</text>
</comment>
<dbReference type="PANTHER" id="PTHR38439:SF2">
    <property type="entry name" value="OUTER MEMBRANE PROTEIN H.8"/>
    <property type="match status" value="1"/>
</dbReference>